<dbReference type="GO" id="GO:0008236">
    <property type="term" value="F:serine-type peptidase activity"/>
    <property type="evidence" value="ECO:0007669"/>
    <property type="project" value="InterPro"/>
</dbReference>
<dbReference type="Gene3D" id="3.90.226.10">
    <property type="entry name" value="2-enoyl-CoA Hydratase, Chain A, domain 1"/>
    <property type="match status" value="1"/>
</dbReference>
<feature type="compositionally biased region" description="Low complexity" evidence="1">
    <location>
        <begin position="289"/>
        <end position="299"/>
    </location>
</feature>
<organism evidence="3 4">
    <name type="scientific">Setomelanomma holmii</name>
    <dbReference type="NCBI Taxonomy" id="210430"/>
    <lineage>
        <taxon>Eukaryota</taxon>
        <taxon>Fungi</taxon>
        <taxon>Dikarya</taxon>
        <taxon>Ascomycota</taxon>
        <taxon>Pezizomycotina</taxon>
        <taxon>Dothideomycetes</taxon>
        <taxon>Pleosporomycetidae</taxon>
        <taxon>Pleosporales</taxon>
        <taxon>Pleosporineae</taxon>
        <taxon>Phaeosphaeriaceae</taxon>
        <taxon>Setomelanomma</taxon>
    </lineage>
</organism>
<name>A0A9P4LIN9_9PLEO</name>
<reference evidence="3" key="1">
    <citation type="journal article" date="2020" name="Stud. Mycol.">
        <title>101 Dothideomycetes genomes: a test case for predicting lifestyles and emergence of pathogens.</title>
        <authorList>
            <person name="Haridas S."/>
            <person name="Albert R."/>
            <person name="Binder M."/>
            <person name="Bloem J."/>
            <person name="Labutti K."/>
            <person name="Salamov A."/>
            <person name="Andreopoulos B."/>
            <person name="Baker S."/>
            <person name="Barry K."/>
            <person name="Bills G."/>
            <person name="Bluhm B."/>
            <person name="Cannon C."/>
            <person name="Castanera R."/>
            <person name="Culley D."/>
            <person name="Daum C."/>
            <person name="Ezra D."/>
            <person name="Gonzalez J."/>
            <person name="Henrissat B."/>
            <person name="Kuo A."/>
            <person name="Liang C."/>
            <person name="Lipzen A."/>
            <person name="Lutzoni F."/>
            <person name="Magnuson J."/>
            <person name="Mondo S."/>
            <person name="Nolan M."/>
            <person name="Ohm R."/>
            <person name="Pangilinan J."/>
            <person name="Park H.-J."/>
            <person name="Ramirez L."/>
            <person name="Alfaro M."/>
            <person name="Sun H."/>
            <person name="Tritt A."/>
            <person name="Yoshinaga Y."/>
            <person name="Zwiers L.-H."/>
            <person name="Turgeon B."/>
            <person name="Goodwin S."/>
            <person name="Spatafora J."/>
            <person name="Crous P."/>
            <person name="Grigoriev I."/>
        </authorList>
    </citation>
    <scope>NUCLEOTIDE SEQUENCE</scope>
    <source>
        <strain evidence="3">CBS 110217</strain>
    </source>
</reference>
<feature type="domain" description="CPAF-like PDZ" evidence="2">
    <location>
        <begin position="180"/>
        <end position="273"/>
    </location>
</feature>
<feature type="region of interest" description="Disordered" evidence="1">
    <location>
        <begin position="280"/>
        <end position="300"/>
    </location>
</feature>
<dbReference type="PANTHER" id="PTHR37049">
    <property type="entry name" value="PEPTIDASE S41 FAMILY PROTEIN"/>
    <property type="match status" value="1"/>
</dbReference>
<evidence type="ECO:0000313" key="4">
    <source>
        <dbReference type="Proteomes" id="UP000799777"/>
    </source>
</evidence>
<comment type="caution">
    <text evidence="3">The sequence shown here is derived from an EMBL/GenBank/DDBJ whole genome shotgun (WGS) entry which is preliminary data.</text>
</comment>
<sequence length="764" mass="82373">MDEVMNQADVELLATAAEGGAVASTTAQSSNSPSPASSNGQEPCSIINRAMAALPAGARPIVPAELGVQCLQSVPLDRDGNARLIDDMMLFVKWQSNVAYLKNPPEGYTEQPIDIMGKLSNMKSRLSPNGFKNEYGFQTQMMSICDRAYDNHFAWQPDVLASAMQFQRPPGTELASISIDDVLKANNGSSFKPLPVRIIDGMTARDYLANASTQGDFHDADTRWNAMFPSQALIATGLTFLGAFRTGIYTGPNTTMQFENGTTLSMPNLAVMLTVQTPQQSATPTGNLTRATPTATPTPSHIGYPKAEIINPNLAMGGYYISGNGYEDVAVLSIPTYDSPDVQSFQNTMRDFILKSKADGKTKIIFDLRGNGGGNAILGYDTFKQVYLEAVQEPFGGTRSRANDALNQAGKITQKFLAGKTLAQSNRTAFEEAFGRGTTQDDIFGFTSAFNYQHTLDVNNQDRASWEQLFGPEQVVGDAFTPTLRYNFSDSISTTYTGFSVMGYNENKNETATPQPFHAQDMVMLHDGMCSSTCAIVSELLKNQGAVRTIAIGGRPQSGPLQGVGGTKGAQVFSWDDIQVRMQALFFLGSPEQRAHWNNTDLGRTAFATQLFRRSAYQDGRIAGGVNLKDNLRQGDASKTPLEFMYEAADCRMFFTAGMYSDVTLVWKGVADRMFRTGEGLGMGMCVEGSTGDKTSVSGGGQFRGGDGKINEVEASKGAANGTLTGPAGGRASGSQQYTGRARRIRMDWRCVALLGLGMVVGVS</sequence>
<dbReference type="InterPro" id="IPR052766">
    <property type="entry name" value="S41A_metabolite_peptidase"/>
</dbReference>
<dbReference type="PANTHER" id="PTHR37049:SF4">
    <property type="entry name" value="RHODANESE DOMAIN-CONTAINING PROTEIN"/>
    <property type="match status" value="1"/>
</dbReference>
<dbReference type="OrthoDB" id="27214at2759"/>
<protein>
    <submittedName>
        <fullName evidence="3">Peptidase S41 family protein</fullName>
    </submittedName>
</protein>
<dbReference type="SUPFAM" id="SSF52096">
    <property type="entry name" value="ClpP/crotonase"/>
    <property type="match status" value="1"/>
</dbReference>
<dbReference type="GO" id="GO:0006508">
    <property type="term" value="P:proteolysis"/>
    <property type="evidence" value="ECO:0007669"/>
    <property type="project" value="InterPro"/>
</dbReference>
<evidence type="ECO:0000313" key="3">
    <source>
        <dbReference type="EMBL" id="KAF2026793.1"/>
    </source>
</evidence>
<dbReference type="AlphaFoldDB" id="A0A9P4LIN9"/>
<proteinExistence type="predicted"/>
<dbReference type="InterPro" id="IPR029045">
    <property type="entry name" value="ClpP/crotonase-like_dom_sf"/>
</dbReference>
<feature type="region of interest" description="Disordered" evidence="1">
    <location>
        <begin position="21"/>
        <end position="43"/>
    </location>
</feature>
<dbReference type="Pfam" id="PF23658">
    <property type="entry name" value="PDZ_CPAF_rel"/>
    <property type="match status" value="1"/>
</dbReference>
<dbReference type="EMBL" id="ML978236">
    <property type="protein sequence ID" value="KAF2026793.1"/>
    <property type="molecule type" value="Genomic_DNA"/>
</dbReference>
<dbReference type="Proteomes" id="UP000799777">
    <property type="component" value="Unassembled WGS sequence"/>
</dbReference>
<evidence type="ECO:0000259" key="2">
    <source>
        <dbReference type="Pfam" id="PF23658"/>
    </source>
</evidence>
<dbReference type="InterPro" id="IPR056186">
    <property type="entry name" value="PDZ_CPAF-rel"/>
</dbReference>
<feature type="compositionally biased region" description="Low complexity" evidence="1">
    <location>
        <begin position="24"/>
        <end position="39"/>
    </location>
</feature>
<evidence type="ECO:0000256" key="1">
    <source>
        <dbReference type="SAM" id="MobiDB-lite"/>
    </source>
</evidence>
<accession>A0A9P4LIN9</accession>
<keyword evidence="4" id="KW-1185">Reference proteome</keyword>
<gene>
    <name evidence="3" type="ORF">EK21DRAFT_92042</name>
</gene>